<name>A0A2S4PW34_9PEZI</name>
<accession>A0A2S4PW34</accession>
<reference evidence="4 5" key="1">
    <citation type="submission" date="2017-10" db="EMBL/GenBank/DDBJ databases">
        <title>Development of genomic resources for the powdery mildew, Erysiphe pulchra.</title>
        <authorList>
            <person name="Wadl P.A."/>
            <person name="Mack B.M."/>
            <person name="Moore G."/>
            <person name="Beltz S.B."/>
        </authorList>
    </citation>
    <scope>NUCLEOTIDE SEQUENCE [LARGE SCALE GENOMIC DNA]</scope>
    <source>
        <strain evidence="4">Cflorida</strain>
    </source>
</reference>
<keyword evidence="2" id="KW-1133">Transmembrane helix</keyword>
<dbReference type="Gene3D" id="3.30.470.20">
    <property type="entry name" value="ATP-grasp fold, B domain"/>
    <property type="match status" value="1"/>
</dbReference>
<dbReference type="Proteomes" id="UP000237438">
    <property type="component" value="Unassembled WGS sequence"/>
</dbReference>
<evidence type="ECO:0000256" key="1">
    <source>
        <dbReference type="PROSITE-ProRule" id="PRU00409"/>
    </source>
</evidence>
<dbReference type="PROSITE" id="PS50975">
    <property type="entry name" value="ATP_GRASP"/>
    <property type="match status" value="1"/>
</dbReference>
<keyword evidence="2" id="KW-0812">Transmembrane</keyword>
<evidence type="ECO:0000313" key="4">
    <source>
        <dbReference type="EMBL" id="POS86260.1"/>
    </source>
</evidence>
<dbReference type="InterPro" id="IPR011761">
    <property type="entry name" value="ATP-grasp"/>
</dbReference>
<keyword evidence="5" id="KW-1185">Reference proteome</keyword>
<dbReference type="Gene3D" id="3.40.50.20">
    <property type="match status" value="1"/>
</dbReference>
<dbReference type="SUPFAM" id="SSF56059">
    <property type="entry name" value="Glutathione synthetase ATP-binding domain-like"/>
    <property type="match status" value="1"/>
</dbReference>
<dbReference type="OrthoDB" id="186626at2759"/>
<keyword evidence="2" id="KW-0472">Membrane</keyword>
<sequence>MSTLRKDIPSRGYYLLQSLLLLFNIIFIPYSACVTFSVLLFNKIGLLKAPRRILAKNAPRVLVSGVGMSKGLFVARTMYLGGCDVYGIEFDNNHRNLYFGRFSKSLRCFFPVPDPIREGVDVFISRIIKIINDEKIDLWISCTRVATPIDDAKLAKALCEQTNCKVFQFDEEIISTLDNKLNFMRKTSELGILRAQWHSLTNYYDIHDVLESIKKSSISGRIVRFIIKSADLDESTRNSLPLLSSNNLQDAEIVLKSLDYSHNRQWILQEFIESQEEYCTQALIVNGEVRAFTASKSCSVLLHYQKLNPDFILYENMLQFTQKYAASMGNITGHLSFDFLVSYQRTGDGFEASVVPIECNPRCHTATVLFYGKEVELADRYLESLYGKQNSPILQTKSIAKVGQYWMCHDLVALGALPILRLISGVPLNSWIDEVQRILQLIEHLVTWKDETFLWWDPLPWFAMNHIYWPMELLLLFSQGIEWTMVNVSTGKIFRKNY</sequence>
<dbReference type="AlphaFoldDB" id="A0A2S4PW34"/>
<dbReference type="EMBL" id="PEDP01000368">
    <property type="protein sequence ID" value="POS86260.1"/>
    <property type="molecule type" value="Genomic_DNA"/>
</dbReference>
<protein>
    <recommendedName>
        <fullName evidence="3">ATP-grasp domain-containing protein</fullName>
    </recommendedName>
</protein>
<dbReference type="GO" id="GO:0005524">
    <property type="term" value="F:ATP binding"/>
    <property type="evidence" value="ECO:0007669"/>
    <property type="project" value="UniProtKB-UniRule"/>
</dbReference>
<keyword evidence="1" id="KW-0547">Nucleotide-binding</keyword>
<organism evidence="4 5">
    <name type="scientific">Erysiphe pulchra</name>
    <dbReference type="NCBI Taxonomy" id="225359"/>
    <lineage>
        <taxon>Eukaryota</taxon>
        <taxon>Fungi</taxon>
        <taxon>Dikarya</taxon>
        <taxon>Ascomycota</taxon>
        <taxon>Pezizomycotina</taxon>
        <taxon>Leotiomycetes</taxon>
        <taxon>Erysiphales</taxon>
        <taxon>Erysiphaceae</taxon>
        <taxon>Erysiphe</taxon>
    </lineage>
</organism>
<gene>
    <name evidence="4" type="ORF">EPUL_003612</name>
</gene>
<dbReference type="GO" id="GO:0046872">
    <property type="term" value="F:metal ion binding"/>
    <property type="evidence" value="ECO:0007669"/>
    <property type="project" value="InterPro"/>
</dbReference>
<keyword evidence="1" id="KW-0067">ATP-binding</keyword>
<comment type="caution">
    <text evidence="4">The sequence shown here is derived from an EMBL/GenBank/DDBJ whole genome shotgun (WGS) entry which is preliminary data.</text>
</comment>
<feature type="transmembrane region" description="Helical" evidence="2">
    <location>
        <begin position="20"/>
        <end position="42"/>
    </location>
</feature>
<evidence type="ECO:0000256" key="2">
    <source>
        <dbReference type="SAM" id="Phobius"/>
    </source>
</evidence>
<proteinExistence type="predicted"/>
<feature type="domain" description="ATP-grasp" evidence="3">
    <location>
        <begin position="184"/>
        <end position="386"/>
    </location>
</feature>
<evidence type="ECO:0000313" key="5">
    <source>
        <dbReference type="Proteomes" id="UP000237438"/>
    </source>
</evidence>
<dbReference type="STRING" id="225359.A0A2S4PW34"/>
<evidence type="ECO:0000259" key="3">
    <source>
        <dbReference type="PROSITE" id="PS50975"/>
    </source>
</evidence>